<reference evidence="2 3" key="1">
    <citation type="submission" date="2020-07" db="EMBL/GenBank/DDBJ databases">
        <title>Genomic Encyclopedia of Type Strains, Phase IV (KMG-V): Genome sequencing to study the core and pangenomes of soil and plant-associated prokaryotes.</title>
        <authorList>
            <person name="Whitman W."/>
        </authorList>
    </citation>
    <scope>NUCLEOTIDE SEQUENCE [LARGE SCALE GENOMIC DNA]</scope>
    <source>
        <strain evidence="2 3">AN3</strain>
    </source>
</reference>
<keyword evidence="3" id="KW-1185">Reference proteome</keyword>
<gene>
    <name evidence="2" type="ORF">FHW16_005217</name>
</gene>
<evidence type="ECO:0000256" key="1">
    <source>
        <dbReference type="SAM" id="MobiDB-lite"/>
    </source>
</evidence>
<sequence>MTGMGPKIKEMGFSMDDIKAMTTPTKDTTGPIPGRQVSVGGIMPKKVKDQDPGQVGCTKHFRTRSRVQ</sequence>
<proteinExistence type="predicted"/>
<protein>
    <submittedName>
        <fullName evidence="2">Uncharacterized protein</fullName>
    </submittedName>
</protein>
<dbReference type="AlphaFoldDB" id="A0A839EVX6"/>
<name>A0A839EVX6_9HYPH</name>
<dbReference type="EMBL" id="JACGXN010000014">
    <property type="protein sequence ID" value="MBA8881476.1"/>
    <property type="molecule type" value="Genomic_DNA"/>
</dbReference>
<organism evidence="2 3">
    <name type="scientific">Phyllobacterium myrsinacearum</name>
    <dbReference type="NCBI Taxonomy" id="28101"/>
    <lineage>
        <taxon>Bacteria</taxon>
        <taxon>Pseudomonadati</taxon>
        <taxon>Pseudomonadota</taxon>
        <taxon>Alphaproteobacteria</taxon>
        <taxon>Hyphomicrobiales</taxon>
        <taxon>Phyllobacteriaceae</taxon>
        <taxon>Phyllobacterium</taxon>
    </lineage>
</organism>
<feature type="region of interest" description="Disordered" evidence="1">
    <location>
        <begin position="21"/>
        <end position="68"/>
    </location>
</feature>
<evidence type="ECO:0000313" key="2">
    <source>
        <dbReference type="EMBL" id="MBA8881476.1"/>
    </source>
</evidence>
<comment type="caution">
    <text evidence="2">The sequence shown here is derived from an EMBL/GenBank/DDBJ whole genome shotgun (WGS) entry which is preliminary data.</text>
</comment>
<feature type="compositionally biased region" description="Basic residues" evidence="1">
    <location>
        <begin position="59"/>
        <end position="68"/>
    </location>
</feature>
<dbReference type="Proteomes" id="UP000549052">
    <property type="component" value="Unassembled WGS sequence"/>
</dbReference>
<accession>A0A839EVX6</accession>
<evidence type="ECO:0000313" key="3">
    <source>
        <dbReference type="Proteomes" id="UP000549052"/>
    </source>
</evidence>